<evidence type="ECO:0000313" key="2">
    <source>
        <dbReference type="Proteomes" id="UP000886796"/>
    </source>
</evidence>
<dbReference type="Proteomes" id="UP000886796">
    <property type="component" value="Unassembled WGS sequence"/>
</dbReference>
<dbReference type="SUPFAM" id="SSF51161">
    <property type="entry name" value="Trimeric LpxA-like enzymes"/>
    <property type="match status" value="1"/>
</dbReference>
<dbReference type="InterPro" id="IPR051159">
    <property type="entry name" value="Hexapeptide_acetyltransf"/>
</dbReference>
<dbReference type="InterPro" id="IPR001451">
    <property type="entry name" value="Hexapep"/>
</dbReference>
<comment type="caution">
    <text evidence="1">The sequence shown here is derived from an EMBL/GenBank/DDBJ whole genome shotgun (WGS) entry which is preliminary data.</text>
</comment>
<dbReference type="EMBL" id="DVFK01000091">
    <property type="protein sequence ID" value="HIQ68217.1"/>
    <property type="molecule type" value="Genomic_DNA"/>
</dbReference>
<organism evidence="1 2">
    <name type="scientific">Candidatus Faecousia excrementigallinarum</name>
    <dbReference type="NCBI Taxonomy" id="2840806"/>
    <lineage>
        <taxon>Bacteria</taxon>
        <taxon>Bacillati</taxon>
        <taxon>Bacillota</taxon>
        <taxon>Clostridia</taxon>
        <taxon>Eubacteriales</taxon>
        <taxon>Oscillospiraceae</taxon>
        <taxon>Faecousia</taxon>
    </lineage>
</organism>
<protein>
    <submittedName>
        <fullName evidence="1">Acetyltransferase</fullName>
    </submittedName>
</protein>
<gene>
    <name evidence="1" type="ORF">IAB74_06895</name>
</gene>
<dbReference type="AlphaFoldDB" id="A0A9D0Z372"/>
<reference evidence="1" key="2">
    <citation type="journal article" date="2021" name="PeerJ">
        <title>Extensive microbial diversity within the chicken gut microbiome revealed by metagenomics and culture.</title>
        <authorList>
            <person name="Gilroy R."/>
            <person name="Ravi A."/>
            <person name="Getino M."/>
            <person name="Pursley I."/>
            <person name="Horton D.L."/>
            <person name="Alikhan N.F."/>
            <person name="Baker D."/>
            <person name="Gharbi K."/>
            <person name="Hall N."/>
            <person name="Watson M."/>
            <person name="Adriaenssens E.M."/>
            <person name="Foster-Nyarko E."/>
            <person name="Jarju S."/>
            <person name="Secka A."/>
            <person name="Antonio M."/>
            <person name="Oren A."/>
            <person name="Chaudhuri R.R."/>
            <person name="La Ragione R."/>
            <person name="Hildebrand F."/>
            <person name="Pallen M.J."/>
        </authorList>
    </citation>
    <scope>NUCLEOTIDE SEQUENCE</scope>
    <source>
        <strain evidence="1">13361</strain>
    </source>
</reference>
<dbReference type="InterPro" id="IPR011004">
    <property type="entry name" value="Trimer_LpxA-like_sf"/>
</dbReference>
<dbReference type="PANTHER" id="PTHR23416:SF78">
    <property type="entry name" value="LIPOPOLYSACCHARIDE BIOSYNTHESIS O-ACETYL TRANSFERASE WBBJ-RELATED"/>
    <property type="match status" value="1"/>
</dbReference>
<evidence type="ECO:0000313" key="1">
    <source>
        <dbReference type="EMBL" id="HIQ68217.1"/>
    </source>
</evidence>
<reference evidence="1" key="1">
    <citation type="submission" date="2020-10" db="EMBL/GenBank/DDBJ databases">
        <authorList>
            <person name="Gilroy R."/>
        </authorList>
    </citation>
    <scope>NUCLEOTIDE SEQUENCE</scope>
    <source>
        <strain evidence="1">13361</strain>
    </source>
</reference>
<dbReference type="Pfam" id="PF00132">
    <property type="entry name" value="Hexapep"/>
    <property type="match status" value="1"/>
</dbReference>
<dbReference type="Gene3D" id="2.160.10.10">
    <property type="entry name" value="Hexapeptide repeat proteins"/>
    <property type="match status" value="1"/>
</dbReference>
<name>A0A9D0Z372_9FIRM</name>
<dbReference type="Pfam" id="PF14602">
    <property type="entry name" value="Hexapep_2"/>
    <property type="match status" value="1"/>
</dbReference>
<accession>A0A9D0Z372</accession>
<proteinExistence type="predicted"/>
<dbReference type="PANTHER" id="PTHR23416">
    <property type="entry name" value="SIALIC ACID SYNTHASE-RELATED"/>
    <property type="match status" value="1"/>
</dbReference>
<dbReference type="CDD" id="cd04647">
    <property type="entry name" value="LbH_MAT_like"/>
    <property type="match status" value="1"/>
</dbReference>
<sequence>MSLDYSPSEILKNAWSLVCTRLFFPGARLIRRPVYLRGKRGFSFGPGFTTGYRCRIEVFNPREGVKLQVGKNCKLGDNVHLVASQKVTLGDDCLLSSHIFISDTNHGTVDSDPRISPDARELTTAPVEIGSRVWLGEGVCVLPGARIGDGCIIGAHSVVTGEIPANCVAVGAPARVVRRYNFQTMKMERV</sequence>